<dbReference type="SMART" id="SM00115">
    <property type="entry name" value="CASc"/>
    <property type="match status" value="1"/>
</dbReference>
<protein>
    <recommendedName>
        <fullName evidence="2">Caspase family p20 domain-containing protein</fullName>
    </recommendedName>
</protein>
<evidence type="ECO:0000256" key="1">
    <source>
        <dbReference type="ARBA" id="ARBA00010134"/>
    </source>
</evidence>
<comment type="caution">
    <text evidence="3">The sequence shown here is derived from an EMBL/GenBank/DDBJ whole genome shotgun (WGS) entry which is preliminary data.</text>
</comment>
<name>A0A4V3SCJ2_9HYME</name>
<keyword evidence="4" id="KW-1185">Reference proteome</keyword>
<dbReference type="PROSITE" id="PS50208">
    <property type="entry name" value="CASPASE_P20"/>
    <property type="match status" value="1"/>
</dbReference>
<evidence type="ECO:0000313" key="4">
    <source>
        <dbReference type="Proteomes" id="UP000310200"/>
    </source>
</evidence>
<dbReference type="InterPro" id="IPR011600">
    <property type="entry name" value="Pept_C14_caspase"/>
</dbReference>
<dbReference type="InterPro" id="IPR015917">
    <property type="entry name" value="Pept_C14A"/>
</dbReference>
<comment type="similarity">
    <text evidence="1">Belongs to the peptidase C14A family.</text>
</comment>
<gene>
    <name evidence="3" type="ORF">DBV15_12693</name>
</gene>
<dbReference type="Proteomes" id="UP000310200">
    <property type="component" value="Unassembled WGS sequence"/>
</dbReference>
<dbReference type="PANTHER" id="PTHR10454:SF245">
    <property type="entry name" value="CASPASE-RELATED"/>
    <property type="match status" value="1"/>
</dbReference>
<reference evidence="3 4" key="1">
    <citation type="journal article" date="2019" name="Philos. Trans. R. Soc. Lond., B, Biol. Sci.">
        <title>Ant behaviour and brain gene expression of defending hosts depend on the ecological success of the intruding social parasite.</title>
        <authorList>
            <person name="Kaur R."/>
            <person name="Stoldt M."/>
            <person name="Jongepier E."/>
            <person name="Feldmeyer B."/>
            <person name="Menzel F."/>
            <person name="Bornberg-Bauer E."/>
            <person name="Foitzik S."/>
        </authorList>
    </citation>
    <scope>NUCLEOTIDE SEQUENCE [LARGE SCALE GENOMIC DNA]</scope>
    <source>
        <tissue evidence="3">Whole body</tissue>
    </source>
</reference>
<dbReference type="GO" id="GO:0043525">
    <property type="term" value="P:positive regulation of neuron apoptotic process"/>
    <property type="evidence" value="ECO:0007669"/>
    <property type="project" value="TreeGrafter"/>
</dbReference>
<accession>A0A4V3SCJ2</accession>
<proteinExistence type="inferred from homology"/>
<dbReference type="InterPro" id="IPR002398">
    <property type="entry name" value="Pept_C14"/>
</dbReference>
<dbReference type="GO" id="GO:0006508">
    <property type="term" value="P:proteolysis"/>
    <property type="evidence" value="ECO:0007669"/>
    <property type="project" value="InterPro"/>
</dbReference>
<dbReference type="PANTHER" id="PTHR10454">
    <property type="entry name" value="CASPASE"/>
    <property type="match status" value="1"/>
</dbReference>
<dbReference type="STRING" id="300112.A0A4V3SCJ2"/>
<dbReference type="GO" id="GO:0005737">
    <property type="term" value="C:cytoplasm"/>
    <property type="evidence" value="ECO:0007669"/>
    <property type="project" value="TreeGrafter"/>
</dbReference>
<dbReference type="Pfam" id="PF00656">
    <property type="entry name" value="Peptidase_C14"/>
    <property type="match status" value="1"/>
</dbReference>
<dbReference type="AlphaFoldDB" id="A0A4V3SCJ2"/>
<dbReference type="EMBL" id="QBLH01000190">
    <property type="protein sequence ID" value="TGZ57154.1"/>
    <property type="molecule type" value="Genomic_DNA"/>
</dbReference>
<feature type="domain" description="Caspase family p20" evidence="2">
    <location>
        <begin position="5"/>
        <end position="92"/>
    </location>
</feature>
<dbReference type="GO" id="GO:0004197">
    <property type="term" value="F:cysteine-type endopeptidase activity"/>
    <property type="evidence" value="ECO:0007669"/>
    <property type="project" value="InterPro"/>
</dbReference>
<dbReference type="GO" id="GO:0006915">
    <property type="term" value="P:apoptotic process"/>
    <property type="evidence" value="ECO:0007669"/>
    <property type="project" value="TreeGrafter"/>
</dbReference>
<sequence>MRHPKRGMAIIFNHTSYHNNFARPRPGTNIDCENLTDTLEKLEFQVTVFENYKHQKIEDELQKATETDHSENDCNLIATLTHGSYGELYAFDKFMKPISYAACGGNERDPGFDVDVEIDMEMDTISAKKFRIPIHADFLVIFSSVPGIVIPTSKKNKVVVLYLEKT</sequence>
<organism evidence="3 4">
    <name type="scientific">Temnothorax longispinosus</name>
    <dbReference type="NCBI Taxonomy" id="300112"/>
    <lineage>
        <taxon>Eukaryota</taxon>
        <taxon>Metazoa</taxon>
        <taxon>Ecdysozoa</taxon>
        <taxon>Arthropoda</taxon>
        <taxon>Hexapoda</taxon>
        <taxon>Insecta</taxon>
        <taxon>Pterygota</taxon>
        <taxon>Neoptera</taxon>
        <taxon>Endopterygota</taxon>
        <taxon>Hymenoptera</taxon>
        <taxon>Apocrita</taxon>
        <taxon>Aculeata</taxon>
        <taxon>Formicoidea</taxon>
        <taxon>Formicidae</taxon>
        <taxon>Myrmicinae</taxon>
        <taxon>Temnothorax</taxon>
    </lineage>
</organism>
<evidence type="ECO:0000313" key="3">
    <source>
        <dbReference type="EMBL" id="TGZ57154.1"/>
    </source>
</evidence>
<dbReference type="InterPro" id="IPR029030">
    <property type="entry name" value="Caspase-like_dom_sf"/>
</dbReference>
<dbReference type="PRINTS" id="PR00376">
    <property type="entry name" value="IL1BCENZYME"/>
</dbReference>
<evidence type="ECO:0000259" key="2">
    <source>
        <dbReference type="PROSITE" id="PS50208"/>
    </source>
</evidence>
<dbReference type="InterPro" id="IPR001309">
    <property type="entry name" value="Pept_C14_p20"/>
</dbReference>
<dbReference type="SUPFAM" id="SSF52129">
    <property type="entry name" value="Caspase-like"/>
    <property type="match status" value="1"/>
</dbReference>
<dbReference type="Gene3D" id="3.40.50.1460">
    <property type="match status" value="2"/>
</dbReference>